<dbReference type="EMBL" id="LFBU01000001">
    <property type="protein sequence ID" value="KMQ75319.1"/>
    <property type="molecule type" value="Genomic_DNA"/>
</dbReference>
<dbReference type="InterPro" id="IPR010877">
    <property type="entry name" value="Phage_Mu_Gp46"/>
</dbReference>
<gene>
    <name evidence="2" type="ORF">Msub_10015</name>
    <name evidence="3" type="ORF">Msub_11521</name>
    <name evidence="1" type="ORF">Msub_20024</name>
</gene>
<dbReference type="Proteomes" id="UP000036102">
    <property type="component" value="Unassembled WGS sequence"/>
</dbReference>
<dbReference type="RefSeq" id="WP_048494140.1">
    <property type="nucleotide sequence ID" value="NZ_LFBU01000001.1"/>
</dbReference>
<dbReference type="STRING" id="1658765.Msub_10015"/>
<comment type="caution">
    <text evidence="2">The sequence shown here is derived from an EMBL/GenBank/DDBJ whole genome shotgun (WGS) entry which is preliminary data.</text>
</comment>
<accession>A0A0J7J7A3</accession>
<sequence length="146" mass="16414">MDVRLKGLNGELDVSLGTNGDLLADDGMRTAVALSLLSDRRARADDALPDGTTDRRGWWADALADRQGDQFGSRLWLLSREKDLEEVRRRAEGYAREALQWLLDDRVATDIEVEARTVGGDRLLIDVAVIRGDGTRLAQQFDYVWR</sequence>
<protein>
    <submittedName>
        <fullName evidence="2">Mu-like prophage protein gp46</fullName>
    </submittedName>
</protein>
<keyword evidence="4" id="KW-1185">Reference proteome</keyword>
<dbReference type="PATRIC" id="fig|1658765.3.peg.15"/>
<dbReference type="Pfam" id="PF07409">
    <property type="entry name" value="GP46"/>
    <property type="match status" value="1"/>
</dbReference>
<evidence type="ECO:0000313" key="2">
    <source>
        <dbReference type="EMBL" id="KMQ73854.1"/>
    </source>
</evidence>
<name>A0A0J7J7A3_9GAMM</name>
<dbReference type="EMBL" id="LFBU01000001">
    <property type="protein sequence ID" value="KMQ73854.1"/>
    <property type="molecule type" value="Genomic_DNA"/>
</dbReference>
<proteinExistence type="predicted"/>
<dbReference type="EMBL" id="LFBU01000002">
    <property type="protein sequence ID" value="KMQ72830.1"/>
    <property type="molecule type" value="Genomic_DNA"/>
</dbReference>
<dbReference type="AlphaFoldDB" id="A0A0J7J7A3"/>
<evidence type="ECO:0000313" key="3">
    <source>
        <dbReference type="EMBL" id="KMQ75319.1"/>
    </source>
</evidence>
<evidence type="ECO:0000313" key="1">
    <source>
        <dbReference type="EMBL" id="KMQ72830.1"/>
    </source>
</evidence>
<organism evidence="2 4">
    <name type="scientific">Marinobacter subterrani</name>
    <dbReference type="NCBI Taxonomy" id="1658765"/>
    <lineage>
        <taxon>Bacteria</taxon>
        <taxon>Pseudomonadati</taxon>
        <taxon>Pseudomonadota</taxon>
        <taxon>Gammaproteobacteria</taxon>
        <taxon>Pseudomonadales</taxon>
        <taxon>Marinobacteraceae</taxon>
        <taxon>Marinobacter</taxon>
    </lineage>
</organism>
<dbReference type="OrthoDB" id="5677166at2"/>
<reference evidence="2 4" key="1">
    <citation type="submission" date="2015-06" db="EMBL/GenBank/DDBJ databases">
        <title>Marinobacter subterrani, a genetically tractable neutrophilic iron-oxidizing strain isolated from the Soudan Iron Mine.</title>
        <authorList>
            <person name="Bonis B.M."/>
            <person name="Gralnick J.A."/>
        </authorList>
    </citation>
    <scope>NUCLEOTIDE SEQUENCE [LARGE SCALE GENOMIC DNA]</scope>
    <source>
        <strain evidence="2 4">JG233</strain>
    </source>
</reference>
<evidence type="ECO:0000313" key="4">
    <source>
        <dbReference type="Proteomes" id="UP000036102"/>
    </source>
</evidence>